<evidence type="ECO:0000259" key="2">
    <source>
        <dbReference type="Pfam" id="PF20151"/>
    </source>
</evidence>
<reference evidence="3" key="2">
    <citation type="journal article" date="2023" name="Proc. Natl. Acad. Sci. U.S.A.">
        <title>A global phylogenomic analysis of the shiitake genus Lentinula.</title>
        <authorList>
            <person name="Sierra-Patev S."/>
            <person name="Min B."/>
            <person name="Naranjo-Ortiz M."/>
            <person name="Looney B."/>
            <person name="Konkel Z."/>
            <person name="Slot J.C."/>
            <person name="Sakamoto Y."/>
            <person name="Steenwyk J.L."/>
            <person name="Rokas A."/>
            <person name="Carro J."/>
            <person name="Camarero S."/>
            <person name="Ferreira P."/>
            <person name="Molpeceres G."/>
            <person name="Ruiz-Duenas F.J."/>
            <person name="Serrano A."/>
            <person name="Henrissat B."/>
            <person name="Drula E."/>
            <person name="Hughes K.W."/>
            <person name="Mata J.L."/>
            <person name="Ishikawa N.K."/>
            <person name="Vargas-Isla R."/>
            <person name="Ushijima S."/>
            <person name="Smith C.A."/>
            <person name="Donoghue J."/>
            <person name="Ahrendt S."/>
            <person name="Andreopoulos W."/>
            <person name="He G."/>
            <person name="LaButti K."/>
            <person name="Lipzen A."/>
            <person name="Ng V."/>
            <person name="Riley R."/>
            <person name="Sandor L."/>
            <person name="Barry K."/>
            <person name="Martinez A.T."/>
            <person name="Xiao Y."/>
            <person name="Gibbons J.G."/>
            <person name="Terashima K."/>
            <person name="Grigoriev I.V."/>
            <person name="Hibbett D."/>
        </authorList>
    </citation>
    <scope>NUCLEOTIDE SEQUENCE</scope>
    <source>
        <strain evidence="3">Sp2 HRB7682 ss15</strain>
    </source>
</reference>
<keyword evidence="1" id="KW-1133">Transmembrane helix</keyword>
<reference evidence="3" key="1">
    <citation type="submission" date="2022-08" db="EMBL/GenBank/DDBJ databases">
        <authorList>
            <consortium name="DOE Joint Genome Institute"/>
            <person name="Min B."/>
            <person name="Riley R."/>
            <person name="Sierra-Patev S."/>
            <person name="Naranjo-Ortiz M."/>
            <person name="Looney B."/>
            <person name="Konkel Z."/>
            <person name="Slot J.C."/>
            <person name="Sakamoto Y."/>
            <person name="Steenwyk J.L."/>
            <person name="Rokas A."/>
            <person name="Carro J."/>
            <person name="Camarero S."/>
            <person name="Ferreira P."/>
            <person name="Molpeceres G."/>
            <person name="Ruiz-Duenas F.J."/>
            <person name="Serrano A."/>
            <person name="Henrissat B."/>
            <person name="Drula E."/>
            <person name="Hughes K.W."/>
            <person name="Mata J.L."/>
            <person name="Ishikawa N.K."/>
            <person name="Vargas-Isla R."/>
            <person name="Ushijima S."/>
            <person name="Smith C.A."/>
            <person name="Ahrendt S."/>
            <person name="Andreopoulos W."/>
            <person name="He G."/>
            <person name="Labutti K."/>
            <person name="Lipzen A."/>
            <person name="Ng V."/>
            <person name="Sandor L."/>
            <person name="Barry K."/>
            <person name="Martinez A.T."/>
            <person name="Xiao Y."/>
            <person name="Gibbons J.G."/>
            <person name="Terashima K."/>
            <person name="Hibbett D.S."/>
            <person name="Grigoriev I.V."/>
        </authorList>
    </citation>
    <scope>NUCLEOTIDE SEQUENCE</scope>
    <source>
        <strain evidence="3">Sp2 HRB7682 ss15</strain>
    </source>
</reference>
<accession>A0A9W8ZQ82</accession>
<evidence type="ECO:0000313" key="4">
    <source>
        <dbReference type="Proteomes" id="UP001150238"/>
    </source>
</evidence>
<organism evidence="3 4">
    <name type="scientific">Lentinula lateritia</name>
    <dbReference type="NCBI Taxonomy" id="40482"/>
    <lineage>
        <taxon>Eukaryota</taxon>
        <taxon>Fungi</taxon>
        <taxon>Dikarya</taxon>
        <taxon>Basidiomycota</taxon>
        <taxon>Agaricomycotina</taxon>
        <taxon>Agaricomycetes</taxon>
        <taxon>Agaricomycetidae</taxon>
        <taxon>Agaricales</taxon>
        <taxon>Marasmiineae</taxon>
        <taxon>Omphalotaceae</taxon>
        <taxon>Lentinula</taxon>
    </lineage>
</organism>
<evidence type="ECO:0000256" key="1">
    <source>
        <dbReference type="SAM" id="Phobius"/>
    </source>
</evidence>
<dbReference type="InterPro" id="IPR045340">
    <property type="entry name" value="DUF6533"/>
</dbReference>
<evidence type="ECO:0000313" key="3">
    <source>
        <dbReference type="EMBL" id="KAJ4464029.1"/>
    </source>
</evidence>
<feature type="transmembrane region" description="Helical" evidence="1">
    <location>
        <begin position="166"/>
        <end position="187"/>
    </location>
</feature>
<keyword evidence="1" id="KW-0812">Transmembrane</keyword>
<feature type="domain" description="DUF6533" evidence="2">
    <location>
        <begin position="20"/>
        <end position="64"/>
    </location>
</feature>
<sequence>MSLLSDIIQDAVKDVYASRYASLAASVIIVYDHLITLDNEFDLIWKSSWSIGKGLFIINRYYSLASVVANNYALFGTALTNSGCLRYYHWQGWTGLIACMIAETILQMRLYALYFLNKRILYLMVGSFILTSASAATIMSIAINQFQAETHLLPGLSCVALHVPSYFYSFWIPILAFETLLCILALIRGFRAHTESGYPVRSDSGKRLVSLLIRDSVCYYVIMFATYLTCLLVWVVNIDLLEVPIGFSIAFSCVLGNRVIFNVRKVNQEMKGSSETTTNDGTDKLDSLDDPEPLSDTLTDFEMAQLRSLRAESIEGAHLVI</sequence>
<gene>
    <name evidence="3" type="ORF">C8J55DRAFT_530816</name>
</gene>
<protein>
    <recommendedName>
        <fullName evidence="2">DUF6533 domain-containing protein</fullName>
    </recommendedName>
</protein>
<keyword evidence="1" id="KW-0472">Membrane</keyword>
<feature type="transmembrane region" description="Helical" evidence="1">
    <location>
        <begin position="243"/>
        <end position="261"/>
    </location>
</feature>
<feature type="transmembrane region" description="Helical" evidence="1">
    <location>
        <begin position="58"/>
        <end position="75"/>
    </location>
</feature>
<dbReference type="Pfam" id="PF20151">
    <property type="entry name" value="DUF6533"/>
    <property type="match status" value="1"/>
</dbReference>
<feature type="transmembrane region" description="Helical" evidence="1">
    <location>
        <begin position="20"/>
        <end position="37"/>
    </location>
</feature>
<dbReference type="AlphaFoldDB" id="A0A9W8ZQ82"/>
<dbReference type="EMBL" id="JANVFS010000063">
    <property type="protein sequence ID" value="KAJ4464029.1"/>
    <property type="molecule type" value="Genomic_DNA"/>
</dbReference>
<name>A0A9W8ZQ82_9AGAR</name>
<feature type="transmembrane region" description="Helical" evidence="1">
    <location>
        <begin position="217"/>
        <end position="237"/>
    </location>
</feature>
<comment type="caution">
    <text evidence="3">The sequence shown here is derived from an EMBL/GenBank/DDBJ whole genome shotgun (WGS) entry which is preliminary data.</text>
</comment>
<proteinExistence type="predicted"/>
<feature type="transmembrane region" description="Helical" evidence="1">
    <location>
        <begin position="87"/>
        <end position="108"/>
    </location>
</feature>
<dbReference type="Proteomes" id="UP001150238">
    <property type="component" value="Unassembled WGS sequence"/>
</dbReference>
<feature type="transmembrane region" description="Helical" evidence="1">
    <location>
        <begin position="120"/>
        <end position="146"/>
    </location>
</feature>